<dbReference type="Proteomes" id="UP000001172">
    <property type="component" value="Chromosome"/>
</dbReference>
<gene>
    <name evidence="1" type="ordered locus">GK0296</name>
</gene>
<protein>
    <recommendedName>
        <fullName evidence="3">Lipoprotein</fullName>
    </recommendedName>
</protein>
<evidence type="ECO:0008006" key="3">
    <source>
        <dbReference type="Google" id="ProtNLM"/>
    </source>
</evidence>
<dbReference type="AlphaFoldDB" id="Q5L399"/>
<proteinExistence type="predicted"/>
<evidence type="ECO:0000313" key="2">
    <source>
        <dbReference type="Proteomes" id="UP000001172"/>
    </source>
</evidence>
<sequence>MGTTYAKVNFSMSMYIAFSACGVFQLPAHAQRTQGLGSGVILKLADLPHMMVRRTNPRPFDARVSPTRSGLAFLSSQAR</sequence>
<name>Q5L399_GEOKA</name>
<dbReference type="HOGENOM" id="CLU_2601048_0_0_9"/>
<reference evidence="1 2" key="1">
    <citation type="journal article" date="2004" name="Nucleic Acids Res.">
        <title>Thermoadaptation trait revealed by the genome sequence of thermophilic Geobacillus kaustophilus.</title>
        <authorList>
            <person name="Takami H."/>
            <person name="Takaki Y."/>
            <person name="Chee G.J."/>
            <person name="Nishi S."/>
            <person name="Shimamura S."/>
            <person name="Suzuki H."/>
            <person name="Matsui S."/>
            <person name="Uchiyama I."/>
        </authorList>
    </citation>
    <scope>NUCLEOTIDE SEQUENCE [LARGE SCALE GENOMIC DNA]</scope>
    <source>
        <strain evidence="1 2">HTA426</strain>
    </source>
</reference>
<accession>Q5L399</accession>
<dbReference type="EMBL" id="BA000043">
    <property type="protein sequence ID" value="BAD74581.1"/>
    <property type="molecule type" value="Genomic_DNA"/>
</dbReference>
<evidence type="ECO:0000313" key="1">
    <source>
        <dbReference type="EMBL" id="BAD74581.1"/>
    </source>
</evidence>
<organism evidence="1 2">
    <name type="scientific">Geobacillus kaustophilus (strain HTA426)</name>
    <dbReference type="NCBI Taxonomy" id="235909"/>
    <lineage>
        <taxon>Bacteria</taxon>
        <taxon>Bacillati</taxon>
        <taxon>Bacillota</taxon>
        <taxon>Bacilli</taxon>
        <taxon>Bacillales</taxon>
        <taxon>Anoxybacillaceae</taxon>
        <taxon>Geobacillus</taxon>
        <taxon>Geobacillus thermoleovorans group</taxon>
    </lineage>
</organism>
<keyword evidence="2" id="KW-1185">Reference proteome</keyword>
<dbReference type="KEGG" id="gka:GK0296"/>
<dbReference type="STRING" id="235909.GK0296"/>
<dbReference type="PROSITE" id="PS51257">
    <property type="entry name" value="PROKAR_LIPOPROTEIN"/>
    <property type="match status" value="1"/>
</dbReference>